<accession>A0A5M8NYP9</accession>
<feature type="domain" description="SbsA Ig-like" evidence="2">
    <location>
        <begin position="9"/>
        <end position="114"/>
    </location>
</feature>
<evidence type="ECO:0000256" key="1">
    <source>
        <dbReference type="ARBA" id="ARBA00022729"/>
    </source>
</evidence>
<evidence type="ECO:0000259" key="3">
    <source>
        <dbReference type="Pfam" id="PF18887"/>
    </source>
</evidence>
<reference evidence="4 6" key="1">
    <citation type="submission" date="2019-03" db="EMBL/GenBank/DDBJ databases">
        <title>Single cell metagenomics reveals metabolic interactions within the superorganism composed of flagellate Streblomastix strix and complex community of Bacteroidetes bacteria on its surface.</title>
        <authorList>
            <person name="Treitli S.C."/>
            <person name="Kolisko M."/>
            <person name="Husnik F."/>
            <person name="Keeling P."/>
            <person name="Hampl V."/>
        </authorList>
    </citation>
    <scope>NUCLEOTIDE SEQUENCE [LARGE SCALE GENOMIC DNA]</scope>
    <source>
        <strain evidence="4">St1</strain>
    </source>
</reference>
<dbReference type="Pfam" id="PF18887">
    <property type="entry name" value="MBG_3"/>
    <property type="match status" value="2"/>
</dbReference>
<dbReference type="InterPro" id="IPR043772">
    <property type="entry name" value="MBG_3"/>
</dbReference>
<evidence type="ECO:0000313" key="6">
    <source>
        <dbReference type="Proteomes" id="UP000324575"/>
    </source>
</evidence>
<dbReference type="Gene3D" id="2.60.40.1080">
    <property type="match status" value="1"/>
</dbReference>
<dbReference type="AlphaFoldDB" id="A0A5M8NYP9"/>
<evidence type="ECO:0000313" key="4">
    <source>
        <dbReference type="EMBL" id="KAA6301135.1"/>
    </source>
</evidence>
<organism evidence="4 6">
    <name type="scientific">Candidatus Ordinivivax streblomastigis</name>
    <dbReference type="NCBI Taxonomy" id="2540710"/>
    <lineage>
        <taxon>Bacteria</taxon>
        <taxon>Pseudomonadati</taxon>
        <taxon>Bacteroidota</taxon>
        <taxon>Bacteroidia</taxon>
        <taxon>Bacteroidales</taxon>
        <taxon>Candidatus Ordinivivax</taxon>
    </lineage>
</organism>
<dbReference type="Proteomes" id="UP000324575">
    <property type="component" value="Unassembled WGS sequence"/>
</dbReference>
<proteinExistence type="predicted"/>
<feature type="domain" description="SbsA Ig-like" evidence="2">
    <location>
        <begin position="233"/>
        <end position="328"/>
    </location>
</feature>
<keyword evidence="1" id="KW-0732">Signal</keyword>
<dbReference type="EMBL" id="SNRX01000026">
    <property type="protein sequence ID" value="KAA6301135.1"/>
    <property type="molecule type" value="Genomic_DNA"/>
</dbReference>
<evidence type="ECO:0000259" key="2">
    <source>
        <dbReference type="Pfam" id="PF13205"/>
    </source>
</evidence>
<name>A0A5M8NYP9_9BACT</name>
<feature type="domain" description="MBG" evidence="3">
    <location>
        <begin position="336"/>
        <end position="416"/>
    </location>
</feature>
<protein>
    <recommendedName>
        <fullName evidence="7">T9SS C-terminal target domain-containing protein</fullName>
    </recommendedName>
</protein>
<dbReference type="SUPFAM" id="SSF49373">
    <property type="entry name" value="Invasin/intimin cell-adhesion fragments"/>
    <property type="match status" value="1"/>
</dbReference>
<dbReference type="InterPro" id="IPR032812">
    <property type="entry name" value="SbsA_Ig"/>
</dbReference>
<feature type="domain" description="MBG" evidence="3">
    <location>
        <begin position="420"/>
        <end position="498"/>
    </location>
</feature>
<evidence type="ECO:0000313" key="5">
    <source>
        <dbReference type="EMBL" id="KAA6301147.1"/>
    </source>
</evidence>
<dbReference type="Pfam" id="PF13205">
    <property type="entry name" value="Big_5"/>
    <property type="match status" value="2"/>
</dbReference>
<sequence length="926" mass="100667">MCSILFAQAEPQVVSTYPANGATDVRASIYYSFTVTYDEAVAAANLSAIQVNGKTLSGDNYASISDDDENTLVIAYHDPDDFWHYLLYGTVYTITIPAGTIKGVTTPYSWSFTTTASPVITSVIPAKNATNVPVDVKMEINFDKSVFGWHSGALIETDEPRELTIYTDGKSLPNVYVSGVYSPSGTPFTDLHKKYAIAHPLLPYNTLCTVNVPANCFMGVYAAYSWSFTTGAAPQIVSTIPADGATEVPLTTNIQVIFDQSILEGSAKLKNISVKDNAGNDFKSTVSISGKILFIYHQELKSNTVYTVTLPANVIQGITDDFSFSFTTAKILVPPTIHLNDQTKVYDGEPFPAQGTITPDYLTLSYIYQGTLLDGTVYEPTDMPPTDAGNYTVTATSPEDTTYAAVSATARMTITRKAASLSLLNKGAPYTGSPIPIDVAVTTPVGLPVVYSYQGTGTTIYQKSENAPVEIGAYFVTANFAGNNNYASASVSAYLTISAIGSPFIYLPDRWVPYNGKPQPMSGVSFIPVEASYLIEKTTYVYWSDTYPLTATPPTEVGSYLVTATSPEDINFKSASVTARYYIGKADQTITFPDIPLKQVGSPPFYMNATASSGLPLTYTSADPSIAEVSESGYVNIHAEGSVAITAHQAGDKNYNPASASYTLRIVGKEVLLISLSVNGQNVPVSKTMDYDSGCDTTSVFVVELVVPDGARIDRSPVFTEVINKPDVHVITFTVTSSNGQYWQSYTLTIERRFLFNDLVLTRWNNTMTIRNNPETNGGFHFQSFQWYCKPEGSQYFQPFSSEQSYSVGNNGEELRPNDTYIVEVVTSTGVRLRSCEGFPGLKSMDVDLYPNPVVRNSTLKLNVDMDEEYLDNATIEIVNTQGVLLEILPVSGKITVCPTPASPGIYLYVFKAKNGFSKVMKVSIK</sequence>
<dbReference type="InterPro" id="IPR008964">
    <property type="entry name" value="Invasin/intimin_cell_adhesion"/>
</dbReference>
<dbReference type="EMBL" id="SNRX01000026">
    <property type="protein sequence ID" value="KAA6301147.1"/>
    <property type="molecule type" value="Genomic_DNA"/>
</dbReference>
<comment type="caution">
    <text evidence="4">The sequence shown here is derived from an EMBL/GenBank/DDBJ whole genome shotgun (WGS) entry which is preliminary data.</text>
</comment>
<gene>
    <name evidence="4" type="ORF">EZS26_002701</name>
    <name evidence="5" type="ORF">EZS26_002713</name>
</gene>
<evidence type="ECO:0008006" key="7">
    <source>
        <dbReference type="Google" id="ProtNLM"/>
    </source>
</evidence>